<evidence type="ECO:0000313" key="2">
    <source>
        <dbReference type="Proteomes" id="UP000654257"/>
    </source>
</evidence>
<dbReference type="PANTHER" id="PTHR43434">
    <property type="entry name" value="PHOSPHOGLYCOLATE PHOSPHATASE"/>
    <property type="match status" value="1"/>
</dbReference>
<gene>
    <name evidence="1" type="ORF">GCM10007304_18620</name>
</gene>
<reference evidence="1" key="1">
    <citation type="journal article" date="2014" name="Int. J. Syst. Evol. Microbiol.">
        <title>Complete genome sequence of Corynebacterium casei LMG S-19264T (=DSM 44701T), isolated from a smear-ripened cheese.</title>
        <authorList>
            <consortium name="US DOE Joint Genome Institute (JGI-PGF)"/>
            <person name="Walter F."/>
            <person name="Albersmeier A."/>
            <person name="Kalinowski J."/>
            <person name="Ruckert C."/>
        </authorList>
    </citation>
    <scope>NUCLEOTIDE SEQUENCE</scope>
    <source>
        <strain evidence="1">CCM 7905</strain>
    </source>
</reference>
<dbReference type="Gene3D" id="3.40.50.1000">
    <property type="entry name" value="HAD superfamily/HAD-like"/>
    <property type="match status" value="1"/>
</dbReference>
<keyword evidence="2" id="KW-1185">Reference proteome</keyword>
<dbReference type="EMBL" id="BMCU01000002">
    <property type="protein sequence ID" value="GGG04841.1"/>
    <property type="molecule type" value="Genomic_DNA"/>
</dbReference>
<dbReference type="SFLD" id="SFLDS00003">
    <property type="entry name" value="Haloacid_Dehalogenase"/>
    <property type="match status" value="1"/>
</dbReference>
<sequence>MDYRADTVLFDLDGTLTDSAPGIFAGFRHALDTVGAPAPTPQMLSRVIGPPLVDSFHAFGFDEDRTARALAAYVARYDELGWAENAVYEGITAVLDGLTASGTTLAVATSKNEKFANRILDHFELSHYFEFIAGASDDGSRRAKADVIARALGEVGKTPTAATDGGTPAVVMVGDREHDVYGAAHWGIPAVLVEWGYGHPSEHADARWSVTSTSELSKVLDAVTV</sequence>
<evidence type="ECO:0008006" key="3">
    <source>
        <dbReference type="Google" id="ProtNLM"/>
    </source>
</evidence>
<evidence type="ECO:0000313" key="1">
    <source>
        <dbReference type="EMBL" id="GGG04841.1"/>
    </source>
</evidence>
<comment type="caution">
    <text evidence="1">The sequence shown here is derived from an EMBL/GenBank/DDBJ whole genome shotgun (WGS) entry which is preliminary data.</text>
</comment>
<dbReference type="InterPro" id="IPR050155">
    <property type="entry name" value="HAD-like_hydrolase_sf"/>
</dbReference>
<accession>A0A917D0N2</accession>
<dbReference type="SFLD" id="SFLDG01129">
    <property type="entry name" value="C1.5:_HAD__Beta-PGM__Phosphata"/>
    <property type="match status" value="1"/>
</dbReference>
<dbReference type="GO" id="GO:0004713">
    <property type="term" value="F:protein tyrosine kinase activity"/>
    <property type="evidence" value="ECO:0007669"/>
    <property type="project" value="TreeGrafter"/>
</dbReference>
<dbReference type="GO" id="GO:0005829">
    <property type="term" value="C:cytosol"/>
    <property type="evidence" value="ECO:0007669"/>
    <property type="project" value="TreeGrafter"/>
</dbReference>
<dbReference type="Proteomes" id="UP000654257">
    <property type="component" value="Unassembled WGS sequence"/>
</dbReference>
<proteinExistence type="predicted"/>
<reference evidence="1" key="2">
    <citation type="submission" date="2020-09" db="EMBL/GenBank/DDBJ databases">
        <authorList>
            <person name="Sun Q."/>
            <person name="Sedlacek I."/>
        </authorList>
    </citation>
    <scope>NUCLEOTIDE SEQUENCE</scope>
    <source>
        <strain evidence="1">CCM 7905</strain>
    </source>
</reference>
<dbReference type="SUPFAM" id="SSF56784">
    <property type="entry name" value="HAD-like"/>
    <property type="match status" value="1"/>
</dbReference>
<dbReference type="Pfam" id="PF13419">
    <property type="entry name" value="HAD_2"/>
    <property type="match status" value="1"/>
</dbReference>
<name>A0A917D0N2_9NOCA</name>
<dbReference type="RefSeq" id="WP_188544524.1">
    <property type="nucleotide sequence ID" value="NZ_BMCU01000002.1"/>
</dbReference>
<organism evidence="1 2">
    <name type="scientific">Rhodococcoides trifolii</name>
    <dbReference type="NCBI Taxonomy" id="908250"/>
    <lineage>
        <taxon>Bacteria</taxon>
        <taxon>Bacillati</taxon>
        <taxon>Actinomycetota</taxon>
        <taxon>Actinomycetes</taxon>
        <taxon>Mycobacteriales</taxon>
        <taxon>Nocardiaceae</taxon>
        <taxon>Rhodococcoides</taxon>
    </lineage>
</organism>
<dbReference type="Gene3D" id="1.10.150.240">
    <property type="entry name" value="Putative phosphatase, domain 2"/>
    <property type="match status" value="1"/>
</dbReference>
<dbReference type="AlphaFoldDB" id="A0A917D0N2"/>
<dbReference type="InterPro" id="IPR041492">
    <property type="entry name" value="HAD_2"/>
</dbReference>
<dbReference type="PANTHER" id="PTHR43434:SF20">
    <property type="entry name" value="5'-NUCLEOTIDASE"/>
    <property type="match status" value="1"/>
</dbReference>
<protein>
    <recommendedName>
        <fullName evidence="3">HAD family hydrolase</fullName>
    </recommendedName>
</protein>
<dbReference type="InterPro" id="IPR023214">
    <property type="entry name" value="HAD_sf"/>
</dbReference>
<dbReference type="InterPro" id="IPR023198">
    <property type="entry name" value="PGP-like_dom2"/>
</dbReference>
<dbReference type="InterPro" id="IPR036412">
    <property type="entry name" value="HAD-like_sf"/>
</dbReference>